<reference evidence="9 10" key="1">
    <citation type="submission" date="2024-02" db="EMBL/GenBank/DDBJ databases">
        <authorList>
            <person name="Vignale AGUSTIN F."/>
            <person name="Sosa J E."/>
            <person name="Modenutti C."/>
        </authorList>
    </citation>
    <scope>NUCLEOTIDE SEQUENCE [LARGE SCALE GENOMIC DNA]</scope>
</reference>
<organism evidence="9 10">
    <name type="scientific">Ilex paraguariensis</name>
    <name type="common">yerba mate</name>
    <dbReference type="NCBI Taxonomy" id="185542"/>
    <lineage>
        <taxon>Eukaryota</taxon>
        <taxon>Viridiplantae</taxon>
        <taxon>Streptophyta</taxon>
        <taxon>Embryophyta</taxon>
        <taxon>Tracheophyta</taxon>
        <taxon>Spermatophyta</taxon>
        <taxon>Magnoliopsida</taxon>
        <taxon>eudicotyledons</taxon>
        <taxon>Gunneridae</taxon>
        <taxon>Pentapetalae</taxon>
        <taxon>asterids</taxon>
        <taxon>campanulids</taxon>
        <taxon>Aquifoliales</taxon>
        <taxon>Aquifoliaceae</taxon>
        <taxon>Ilex</taxon>
    </lineage>
</organism>
<dbReference type="EC" id="2.3.2.27" evidence="3"/>
<keyword evidence="4" id="KW-0808">Transferase</keyword>
<dbReference type="GO" id="GO:0061630">
    <property type="term" value="F:ubiquitin protein ligase activity"/>
    <property type="evidence" value="ECO:0007669"/>
    <property type="project" value="UniProtKB-EC"/>
</dbReference>
<dbReference type="GO" id="GO:0005634">
    <property type="term" value="C:nucleus"/>
    <property type="evidence" value="ECO:0007669"/>
    <property type="project" value="UniProtKB-SubCell"/>
</dbReference>
<dbReference type="SUPFAM" id="SSF57850">
    <property type="entry name" value="RING/U-box"/>
    <property type="match status" value="1"/>
</dbReference>
<evidence type="ECO:0000313" key="9">
    <source>
        <dbReference type="EMBL" id="CAK9161732.1"/>
    </source>
</evidence>
<evidence type="ECO:0000256" key="1">
    <source>
        <dbReference type="ARBA" id="ARBA00000900"/>
    </source>
</evidence>
<evidence type="ECO:0000256" key="6">
    <source>
        <dbReference type="ARBA" id="ARBA00022786"/>
    </source>
</evidence>
<evidence type="ECO:0000256" key="5">
    <source>
        <dbReference type="ARBA" id="ARBA00022763"/>
    </source>
</evidence>
<dbReference type="Gene3D" id="3.30.40.10">
    <property type="entry name" value="Zinc/RING finger domain, C3HC4 (zinc finger)"/>
    <property type="match status" value="1"/>
</dbReference>
<evidence type="ECO:0000256" key="4">
    <source>
        <dbReference type="ARBA" id="ARBA00022679"/>
    </source>
</evidence>
<dbReference type="InterPro" id="IPR013083">
    <property type="entry name" value="Znf_RING/FYVE/PHD"/>
</dbReference>
<dbReference type="InterPro" id="IPR051657">
    <property type="entry name" value="RNF168/RNF169_E3_ubiq-ligase"/>
</dbReference>
<evidence type="ECO:0000313" key="10">
    <source>
        <dbReference type="Proteomes" id="UP001642360"/>
    </source>
</evidence>
<feature type="region of interest" description="Disordered" evidence="8">
    <location>
        <begin position="246"/>
        <end position="291"/>
    </location>
</feature>
<evidence type="ECO:0000256" key="7">
    <source>
        <dbReference type="ARBA" id="ARBA00023242"/>
    </source>
</evidence>
<accession>A0ABC8SXG6</accession>
<sequence>MMSDEEPKQSPENGKYSPPKQPDTIENGEKIDTMLSPGFRSVAAMAGWDEETLLIASSVVEDTPDRGPKQTKRPDLHFKTPPTNSRRKRRAAQRKSPVSTPVEVLNLDEDESTKEECVKTKTEPKIKANEFNKTNNDEESIAQGSGDSCSSSAIPCMDKLREELSCAICLEICFEPSTTPCGHSNGRSCTVNTVLWNTIQLLFPQEIQARKAAAASKGGQEAEELQSLAGMSRYNVRNRTVLALESPEAERQVPERRSHHRLRNQGVQPSEISSRGGDGVRRRREVPSQDEDAALALRLQREEFMDAYRGGTDEQYRSSFTSARANLRAMASRAINVRLRGRPT</sequence>
<comment type="caution">
    <text evidence="9">The sequence shown here is derived from an EMBL/GenBank/DDBJ whole genome shotgun (WGS) entry which is preliminary data.</text>
</comment>
<keyword evidence="7" id="KW-0539">Nucleus</keyword>
<dbReference type="EMBL" id="CAUOFW020003725">
    <property type="protein sequence ID" value="CAK9161732.1"/>
    <property type="molecule type" value="Genomic_DNA"/>
</dbReference>
<dbReference type="PANTHER" id="PTHR23328">
    <property type="entry name" value="RING-TYPE DOMAIN-CONTAINING PROTEIN"/>
    <property type="match status" value="1"/>
</dbReference>
<name>A0ABC8SXG6_9AQUA</name>
<dbReference type="Proteomes" id="UP001642360">
    <property type="component" value="Unassembled WGS sequence"/>
</dbReference>
<feature type="compositionally biased region" description="Basic and acidic residues" evidence="8">
    <location>
        <begin position="63"/>
        <end position="78"/>
    </location>
</feature>
<gene>
    <name evidence="9" type="ORF">ILEXP_LOCUS30554</name>
</gene>
<keyword evidence="10" id="KW-1185">Reference proteome</keyword>
<evidence type="ECO:0000256" key="3">
    <source>
        <dbReference type="ARBA" id="ARBA00012483"/>
    </source>
</evidence>
<feature type="region of interest" description="Disordered" evidence="8">
    <location>
        <begin position="59"/>
        <end position="102"/>
    </location>
</feature>
<keyword evidence="6" id="KW-0833">Ubl conjugation pathway</keyword>
<evidence type="ECO:0000256" key="2">
    <source>
        <dbReference type="ARBA" id="ARBA00004123"/>
    </source>
</evidence>
<dbReference type="PANTHER" id="PTHR23328:SF0">
    <property type="entry name" value="RING-TYPE DOMAIN-CONTAINING PROTEIN"/>
    <property type="match status" value="1"/>
</dbReference>
<keyword evidence="5" id="KW-0227">DNA damage</keyword>
<feature type="region of interest" description="Disordered" evidence="8">
    <location>
        <begin position="1"/>
        <end position="32"/>
    </location>
</feature>
<comment type="subcellular location">
    <subcellularLocation>
        <location evidence="2">Nucleus</location>
    </subcellularLocation>
</comment>
<comment type="catalytic activity">
    <reaction evidence="1">
        <text>S-ubiquitinyl-[E2 ubiquitin-conjugating enzyme]-L-cysteine + [acceptor protein]-L-lysine = [E2 ubiquitin-conjugating enzyme]-L-cysteine + N(6)-ubiquitinyl-[acceptor protein]-L-lysine.</text>
        <dbReference type="EC" id="2.3.2.27"/>
    </reaction>
</comment>
<evidence type="ECO:0000256" key="8">
    <source>
        <dbReference type="SAM" id="MobiDB-lite"/>
    </source>
</evidence>
<protein>
    <recommendedName>
        <fullName evidence="3">RING-type E3 ubiquitin transferase</fullName>
        <ecNumber evidence="3">2.3.2.27</ecNumber>
    </recommendedName>
</protein>
<dbReference type="GO" id="GO:0006974">
    <property type="term" value="P:DNA damage response"/>
    <property type="evidence" value="ECO:0007669"/>
    <property type="project" value="UniProtKB-KW"/>
</dbReference>
<proteinExistence type="predicted"/>
<dbReference type="AlphaFoldDB" id="A0ABC8SXG6"/>